<accession>A0A7J6LR96</accession>
<evidence type="ECO:0000313" key="2">
    <source>
        <dbReference type="EMBL" id="KAF4661724.1"/>
    </source>
</evidence>
<feature type="compositionally biased region" description="Basic and acidic residues" evidence="1">
    <location>
        <begin position="200"/>
        <end position="218"/>
    </location>
</feature>
<name>A0A7J6LR96_PEROL</name>
<evidence type="ECO:0000313" key="3">
    <source>
        <dbReference type="Proteomes" id="UP000570595"/>
    </source>
</evidence>
<feature type="compositionally biased region" description="Polar residues" evidence="1">
    <location>
        <begin position="258"/>
        <end position="270"/>
    </location>
</feature>
<protein>
    <submittedName>
        <fullName evidence="2">Uncharacterized protein</fullName>
    </submittedName>
</protein>
<comment type="caution">
    <text evidence="2">The sequence shown here is derived from an EMBL/GenBank/DDBJ whole genome shotgun (WGS) entry which is preliminary data.</text>
</comment>
<feature type="region of interest" description="Disordered" evidence="1">
    <location>
        <begin position="154"/>
        <end position="387"/>
    </location>
</feature>
<organism evidence="2 3">
    <name type="scientific">Perkinsus olseni</name>
    <name type="common">Perkinsus atlanticus</name>
    <dbReference type="NCBI Taxonomy" id="32597"/>
    <lineage>
        <taxon>Eukaryota</taxon>
        <taxon>Sar</taxon>
        <taxon>Alveolata</taxon>
        <taxon>Perkinsozoa</taxon>
        <taxon>Perkinsea</taxon>
        <taxon>Perkinsida</taxon>
        <taxon>Perkinsidae</taxon>
        <taxon>Perkinsus</taxon>
    </lineage>
</organism>
<dbReference type="EMBL" id="JABAHT010000189">
    <property type="protein sequence ID" value="KAF4661724.1"/>
    <property type="molecule type" value="Genomic_DNA"/>
</dbReference>
<feature type="compositionally biased region" description="Low complexity" evidence="1">
    <location>
        <begin position="378"/>
        <end position="387"/>
    </location>
</feature>
<feature type="compositionally biased region" description="Low complexity" evidence="1">
    <location>
        <begin position="237"/>
        <end position="247"/>
    </location>
</feature>
<evidence type="ECO:0000256" key="1">
    <source>
        <dbReference type="SAM" id="MobiDB-lite"/>
    </source>
</evidence>
<sequence>MSPFYALAPIILAILGPQHGCSYLREWMDSAVDEVKRHAPRNCVPVNMPAGDGDGRYALCLVDLDEDETDRKSGKLEWSPEALANVISSGSAELLFASGDMRAVFGRVEYWLGLAWGTLGGLMTAWLVGRCCSGRSTRRADDDESVRRVYYPAEEERVEVPTEQPRSRKEKLTISVETPMTDSTTAETPSPVAATDGVVEQEREGRGAYQRKVPELRFNDPVYRGRPKDLPEPPTTPSSSSPVSSVPESEEATGFPAGSSTPDEATTELSIPTEADTPISGSASSPSASPSSPEDGGDSAAAPVAATATTENFEATNATVSPASAIVPEGRAAAASPQQQHPPTGKSKRHRPPKPERQRLAALRKQEREEEAARKAAAEVAQEEAAL</sequence>
<feature type="compositionally biased region" description="Basic and acidic residues" evidence="1">
    <location>
        <begin position="154"/>
        <end position="172"/>
    </location>
</feature>
<dbReference type="Proteomes" id="UP000570595">
    <property type="component" value="Unassembled WGS sequence"/>
</dbReference>
<reference evidence="2 3" key="1">
    <citation type="submission" date="2020-04" db="EMBL/GenBank/DDBJ databases">
        <title>Perkinsus olseni comparative genomics.</title>
        <authorList>
            <person name="Bogema D.R."/>
        </authorList>
    </citation>
    <scope>NUCLEOTIDE SEQUENCE [LARGE SCALE GENOMIC DNA]</scope>
    <source>
        <strain evidence="2">ATCC PRA-179</strain>
    </source>
</reference>
<dbReference type="OrthoDB" id="448956at2759"/>
<feature type="compositionally biased region" description="Low complexity" evidence="1">
    <location>
        <begin position="332"/>
        <end position="343"/>
    </location>
</feature>
<feature type="compositionally biased region" description="Low complexity" evidence="1">
    <location>
        <begin position="280"/>
        <end position="319"/>
    </location>
</feature>
<gene>
    <name evidence="2" type="ORF">FOZ61_002981</name>
</gene>
<proteinExistence type="predicted"/>
<dbReference type="AlphaFoldDB" id="A0A7J6LR96"/>
<feature type="compositionally biased region" description="Basic and acidic residues" evidence="1">
    <location>
        <begin position="353"/>
        <end position="377"/>
    </location>
</feature>
<feature type="compositionally biased region" description="Polar residues" evidence="1">
    <location>
        <begin position="175"/>
        <end position="188"/>
    </location>
</feature>